<name>A0A8D8AQN4_CULPI</name>
<evidence type="ECO:0000313" key="1">
    <source>
        <dbReference type="EMBL" id="CAG6460294.1"/>
    </source>
</evidence>
<organism evidence="1">
    <name type="scientific">Culex pipiens</name>
    <name type="common">House mosquito</name>
    <dbReference type="NCBI Taxonomy" id="7175"/>
    <lineage>
        <taxon>Eukaryota</taxon>
        <taxon>Metazoa</taxon>
        <taxon>Ecdysozoa</taxon>
        <taxon>Arthropoda</taxon>
        <taxon>Hexapoda</taxon>
        <taxon>Insecta</taxon>
        <taxon>Pterygota</taxon>
        <taxon>Neoptera</taxon>
        <taxon>Endopterygota</taxon>
        <taxon>Diptera</taxon>
        <taxon>Nematocera</taxon>
        <taxon>Culicoidea</taxon>
        <taxon>Culicidae</taxon>
        <taxon>Culicinae</taxon>
        <taxon>Culicini</taxon>
        <taxon>Culex</taxon>
        <taxon>Culex</taxon>
    </lineage>
</organism>
<protein>
    <submittedName>
        <fullName evidence="1">(northern house mosquito) hypothetical protein</fullName>
    </submittedName>
</protein>
<accession>A0A8D8AQN4</accession>
<sequence>MDNPLRSQHILHHLRQVVNQRNVLFRNNIFPPVLLGQLHQFLFAVDAIRQPVVNLDFVLQHRQKDSVPAELFVQLGHFVLEGRHLFGGVLFLVQQIGRQQHVGRNVQRRAEQFVQLVQLCRALGEHCVGRYVALSPQRHRRFVRDFVALYVLVGEFQQGQLDEMLDHFPIFNNHIFGAKTEMLQLIFHFLCTHFVPVRLIFYLKLLKLLKSC</sequence>
<reference evidence="1" key="1">
    <citation type="submission" date="2021-05" db="EMBL/GenBank/DDBJ databases">
        <authorList>
            <person name="Alioto T."/>
            <person name="Alioto T."/>
            <person name="Gomez Garrido J."/>
        </authorList>
    </citation>
    <scope>NUCLEOTIDE SEQUENCE</scope>
</reference>
<dbReference type="EMBL" id="HBUE01040062">
    <property type="protein sequence ID" value="CAG6460294.1"/>
    <property type="molecule type" value="Transcribed_RNA"/>
</dbReference>
<dbReference type="AlphaFoldDB" id="A0A8D8AQN4"/>
<proteinExistence type="predicted"/>